<comment type="caution">
    <text evidence="1">The sequence shown here is derived from an EMBL/GenBank/DDBJ whole genome shotgun (WGS) entry which is preliminary data.</text>
</comment>
<evidence type="ECO:0000313" key="1">
    <source>
        <dbReference type="EMBL" id="OLQ78907.1"/>
    </source>
</evidence>
<dbReference type="PIRSF" id="PIRSF016481">
    <property type="entry name" value="Pilus_assembly_PilP"/>
    <property type="match status" value="1"/>
</dbReference>
<keyword evidence="2" id="KW-1185">Reference proteome</keyword>
<dbReference type="STRING" id="1903952.BIT28_26230"/>
<reference evidence="1 2" key="1">
    <citation type="submission" date="2016-09" db="EMBL/GenBank/DDBJ databases">
        <title>Photobacterium proteolyticum sp. nov. a protease producing bacterium isolated from ocean sediments of Laizhou Bay.</title>
        <authorList>
            <person name="Li Y."/>
        </authorList>
    </citation>
    <scope>NUCLEOTIDE SEQUENCE [LARGE SCALE GENOMIC DNA]</scope>
    <source>
        <strain evidence="1 2">13-12</strain>
    </source>
</reference>
<sequence>MKRISLLVFMCWLVVGCRANEDSVRQFIEQAHNQALVQIAPLQEQYVFVADEFVMASNRIPFVRPRPELKTVGQERDMACWQPDMTRARSALEGVPLAQLRMKGVIGDKRVLWAIIARPDGKLEKVRDGHYLGLNFGKVRQVSPSSVEIEEVLPDGMGCWLKRLTTLPLASAGSAV</sequence>
<protein>
    <submittedName>
        <fullName evidence="1">Pilus assembly protein PilQ</fullName>
    </submittedName>
</protein>
<dbReference type="AlphaFoldDB" id="A0A1Q9GUR4"/>
<dbReference type="EMBL" id="MJIL01000053">
    <property type="protein sequence ID" value="OLQ78907.1"/>
    <property type="molecule type" value="Genomic_DNA"/>
</dbReference>
<accession>A0A1Q9GUR4</accession>
<name>A0A1Q9GUR4_9GAMM</name>
<dbReference type="Pfam" id="PF04351">
    <property type="entry name" value="PilP"/>
    <property type="match status" value="1"/>
</dbReference>
<dbReference type="RefSeq" id="WP_075763043.1">
    <property type="nucleotide sequence ID" value="NZ_MJIL01000053.1"/>
</dbReference>
<dbReference type="InterPro" id="IPR007446">
    <property type="entry name" value="PilP"/>
</dbReference>
<dbReference type="Gene3D" id="2.30.30.830">
    <property type="match status" value="1"/>
</dbReference>
<gene>
    <name evidence="1" type="ORF">BIT28_26230</name>
</gene>
<evidence type="ECO:0000313" key="2">
    <source>
        <dbReference type="Proteomes" id="UP000186905"/>
    </source>
</evidence>
<dbReference type="PROSITE" id="PS51257">
    <property type="entry name" value="PROKAR_LIPOPROTEIN"/>
    <property type="match status" value="1"/>
</dbReference>
<dbReference type="Proteomes" id="UP000186905">
    <property type="component" value="Unassembled WGS sequence"/>
</dbReference>
<proteinExistence type="predicted"/>
<organism evidence="1 2">
    <name type="scientific">Photobacterium proteolyticum</name>
    <dbReference type="NCBI Taxonomy" id="1903952"/>
    <lineage>
        <taxon>Bacteria</taxon>
        <taxon>Pseudomonadati</taxon>
        <taxon>Pseudomonadota</taxon>
        <taxon>Gammaproteobacteria</taxon>
        <taxon>Vibrionales</taxon>
        <taxon>Vibrionaceae</taxon>
        <taxon>Photobacterium</taxon>
    </lineage>
</organism>